<feature type="binding site" evidence="8">
    <location>
        <begin position="100"/>
        <end position="107"/>
    </location>
    <ligand>
        <name>ATP</name>
        <dbReference type="ChEBI" id="CHEBI:30616"/>
    </ligand>
</feature>
<keyword evidence="9" id="KW-0175">Coiled coil</keyword>
<evidence type="ECO:0000256" key="6">
    <source>
        <dbReference type="ARBA" id="ARBA00023175"/>
    </source>
</evidence>
<evidence type="ECO:0000256" key="1">
    <source>
        <dbReference type="ARBA" id="ARBA00004245"/>
    </source>
</evidence>
<feature type="region of interest" description="Disordered" evidence="10">
    <location>
        <begin position="966"/>
        <end position="985"/>
    </location>
</feature>
<comment type="similarity">
    <text evidence="8">Belongs to the TRAFAC class myosin-kinesin ATPase superfamily. Kinesin family.</text>
</comment>
<dbReference type="SUPFAM" id="SSF52540">
    <property type="entry name" value="P-loop containing nucleoside triphosphate hydrolases"/>
    <property type="match status" value="1"/>
</dbReference>
<evidence type="ECO:0000256" key="3">
    <source>
        <dbReference type="ARBA" id="ARBA00022701"/>
    </source>
</evidence>
<keyword evidence="4 8" id="KW-0547">Nucleotide-binding</keyword>
<dbReference type="PANTHER" id="PTHR47970:SF12">
    <property type="entry name" value="KINESIN FAMILY MEMBER 11"/>
    <property type="match status" value="1"/>
</dbReference>
<evidence type="ECO:0000313" key="12">
    <source>
        <dbReference type="EMBL" id="KAJ1992067.1"/>
    </source>
</evidence>
<keyword evidence="7" id="KW-0206">Cytoskeleton</keyword>
<gene>
    <name evidence="12" type="ORF">EDC05_003058</name>
</gene>
<evidence type="ECO:0000313" key="13">
    <source>
        <dbReference type="Proteomes" id="UP001151295"/>
    </source>
</evidence>
<evidence type="ECO:0000259" key="11">
    <source>
        <dbReference type="PROSITE" id="PS50067"/>
    </source>
</evidence>
<keyword evidence="2" id="KW-0963">Cytoplasm</keyword>
<dbReference type="PROSITE" id="PS00411">
    <property type="entry name" value="KINESIN_MOTOR_1"/>
    <property type="match status" value="1"/>
</dbReference>
<evidence type="ECO:0000256" key="2">
    <source>
        <dbReference type="ARBA" id="ARBA00022490"/>
    </source>
</evidence>
<evidence type="ECO:0000256" key="7">
    <source>
        <dbReference type="ARBA" id="ARBA00023212"/>
    </source>
</evidence>
<keyword evidence="13" id="KW-1185">Reference proteome</keyword>
<dbReference type="InterPro" id="IPR019821">
    <property type="entry name" value="Kinesin_motor_CS"/>
</dbReference>
<evidence type="ECO:0000256" key="9">
    <source>
        <dbReference type="SAM" id="Coils"/>
    </source>
</evidence>
<dbReference type="InterPro" id="IPR001752">
    <property type="entry name" value="Kinesin_motor_dom"/>
</dbReference>
<feature type="compositionally biased region" description="Basic and acidic residues" evidence="10">
    <location>
        <begin position="1040"/>
        <end position="1051"/>
    </location>
</feature>
<dbReference type="SMART" id="SM00129">
    <property type="entry name" value="KISc"/>
    <property type="match status" value="1"/>
</dbReference>
<dbReference type="Gene3D" id="3.40.850.10">
    <property type="entry name" value="Kinesin motor domain"/>
    <property type="match status" value="1"/>
</dbReference>
<comment type="subcellular location">
    <subcellularLocation>
        <location evidence="1">Cytoplasm</location>
        <location evidence="1">Cytoskeleton</location>
    </subcellularLocation>
</comment>
<dbReference type="PANTHER" id="PTHR47970">
    <property type="entry name" value="KINESIN-LIKE PROTEIN KIF11"/>
    <property type="match status" value="1"/>
</dbReference>
<dbReference type="Pfam" id="PF00225">
    <property type="entry name" value="Kinesin"/>
    <property type="match status" value="1"/>
</dbReference>
<feature type="coiled-coil region" evidence="9">
    <location>
        <begin position="407"/>
        <end position="506"/>
    </location>
</feature>
<comment type="caution">
    <text evidence="12">The sequence shown here is derived from an EMBL/GenBank/DDBJ whole genome shotgun (WGS) entry which is preliminary data.</text>
</comment>
<proteinExistence type="inferred from homology"/>
<evidence type="ECO:0000256" key="5">
    <source>
        <dbReference type="ARBA" id="ARBA00022840"/>
    </source>
</evidence>
<feature type="region of interest" description="Disordered" evidence="10">
    <location>
        <begin position="1005"/>
        <end position="1113"/>
    </location>
</feature>
<evidence type="ECO:0000256" key="10">
    <source>
        <dbReference type="SAM" id="MobiDB-lite"/>
    </source>
</evidence>
<keyword evidence="5 8" id="KW-0067">ATP-binding</keyword>
<keyword evidence="6 8" id="KW-0505">Motor protein</keyword>
<evidence type="ECO:0000256" key="4">
    <source>
        <dbReference type="ARBA" id="ARBA00022741"/>
    </source>
</evidence>
<dbReference type="Proteomes" id="UP001151295">
    <property type="component" value="Unassembled WGS sequence"/>
</dbReference>
<sequence>MMSKIGKLNGAEKEKDTNIQVVVRCRDATGRQARTNTAIVVPPLYGQDVKIDGPPAVARTYHFDGVFGPKATQENIYDKIVSPILNEVMQGYNCTIFAYGQTGTGKTYTMEGDLDSSGVQGVSTPQVSRIPTPASMAADSPPPLNTDPLITTRMSAQAGIIPRVLSNMFYALEKNSSEYYVRVSYLELYNEELRDLLAGADLDDPREMPTGHLKVYESGTDKGVVIQGLEERIVTNARDALALMQAGALRRRVAATRCNDSSSRSHAIFTITVFIRERAVTVEGEDIVKLGKLNLVDLAGSENIGRSGAQGLRAQEAGNINKSLLVLGRVINSLVERNTYVPYRDSKLTYILKDSLGGRTRTCMIATMSTAVSNIEETIKTLQYASQAKGIRNRPVANKKVSKSEIVHDMQLQIEQLKRDLDAARDGAGFFITKETYEELTTNAKASREIVEEWKQRVALWEEEMQKMTNKYAELTRDHSDALQTIQAKNNDIAQLEARLGATREELRGQAVLTRAHQMHESRLDGVARHLSQSLEASRDDNEGLYGKIARMAECERLNLDALARIGQTVQTGTSRAAQSLAEFGAHVREHAGTLLGELGARVGAEFDSMVAETIKRHHEKVAAELAAMVDGARHSGEESHGAAQRAAALVDGLLCELVEHSTGLSAKASASCERLIEDIHGLTRGQAVAFAQTADELRASLHKTVEDTLGVLRQSSEHAASVVEWMAGELRKSEEKSQLLAAETRQSADALFCDSRGLDDQLIAVVQKLVGERREREALAQAALGRVAEARTAEERETHGRVEEKMAALSAHADATVESTSGLLATAEAAAAERLQASHHELEKSTAVLGSVALNHKAQALGELEQLHGALGTAQAKVRQACAELVDTSSSLGTASGVALQQHAERLVADVGQMQETTTGALNKWRLARSTVEELSQKQAVEQHELSTELTRSILALAEDTQRENAAATVETGSTPQRRSYNASRWNVTRAHEYILSRLDDAGDLEWTGEPANESEPMDTETAVPSPECQENGSPVIKQRPESRVLKRPSEATVVETVQRPTQRARRSEDGEAETEAVDSEDQCESAIPLPPNAGASRLPVPSRRSTRRTRG</sequence>
<dbReference type="InterPro" id="IPR047149">
    <property type="entry name" value="KIF11-like"/>
</dbReference>
<reference evidence="12" key="1">
    <citation type="submission" date="2022-07" db="EMBL/GenBank/DDBJ databases">
        <title>Phylogenomic reconstructions and comparative analyses of Kickxellomycotina fungi.</title>
        <authorList>
            <person name="Reynolds N.K."/>
            <person name="Stajich J.E."/>
            <person name="Barry K."/>
            <person name="Grigoriev I.V."/>
            <person name="Crous P."/>
            <person name="Smith M.E."/>
        </authorList>
    </citation>
    <scope>NUCLEOTIDE SEQUENCE</scope>
    <source>
        <strain evidence="12">BCRC 34882</strain>
    </source>
</reference>
<dbReference type="PROSITE" id="PS50067">
    <property type="entry name" value="KINESIN_MOTOR_2"/>
    <property type="match status" value="1"/>
</dbReference>
<evidence type="ECO:0000256" key="8">
    <source>
        <dbReference type="PROSITE-ProRule" id="PRU00283"/>
    </source>
</evidence>
<organism evidence="12 13">
    <name type="scientific">Coemansia umbellata</name>
    <dbReference type="NCBI Taxonomy" id="1424467"/>
    <lineage>
        <taxon>Eukaryota</taxon>
        <taxon>Fungi</taxon>
        <taxon>Fungi incertae sedis</taxon>
        <taxon>Zoopagomycota</taxon>
        <taxon>Kickxellomycotina</taxon>
        <taxon>Kickxellomycetes</taxon>
        <taxon>Kickxellales</taxon>
        <taxon>Kickxellaceae</taxon>
        <taxon>Coemansia</taxon>
    </lineage>
</organism>
<dbReference type="InterPro" id="IPR027417">
    <property type="entry name" value="P-loop_NTPase"/>
</dbReference>
<name>A0ABQ8PPG5_9FUNG</name>
<feature type="compositionally biased region" description="Polar residues" evidence="10">
    <location>
        <begin position="972"/>
        <end position="985"/>
    </location>
</feature>
<feature type="domain" description="Kinesin motor" evidence="11">
    <location>
        <begin position="18"/>
        <end position="391"/>
    </location>
</feature>
<dbReference type="EMBL" id="JANBQD010000031">
    <property type="protein sequence ID" value="KAJ1992067.1"/>
    <property type="molecule type" value="Genomic_DNA"/>
</dbReference>
<dbReference type="InterPro" id="IPR036961">
    <property type="entry name" value="Kinesin_motor_dom_sf"/>
</dbReference>
<dbReference type="PRINTS" id="PR00380">
    <property type="entry name" value="KINESINHEAVY"/>
</dbReference>
<protein>
    <recommendedName>
        <fullName evidence="11">Kinesin motor domain-containing protein</fullName>
    </recommendedName>
</protein>
<keyword evidence="3" id="KW-0493">Microtubule</keyword>
<feature type="compositionally biased region" description="Acidic residues" evidence="10">
    <location>
        <begin position="1072"/>
        <end position="1085"/>
    </location>
</feature>
<accession>A0ABQ8PPG5</accession>